<name>M1T2H3_9CAUD</name>
<protein>
    <recommendedName>
        <fullName evidence="3">2OG-Fe(II) oxygenase</fullName>
    </recommendedName>
</protein>
<accession>M1T2H3</accession>
<evidence type="ECO:0008006" key="3">
    <source>
        <dbReference type="Google" id="ProtNLM"/>
    </source>
</evidence>
<sequence>MKFFTEEDFEVNDDLSVESCDFNGEYFIFVDNFFKYPDRVRDYVAQSGIKSNRNQKQQLSASVGDTYLNGKQFYDGKFYAERCSDPKPVELNLYEYMGRMLDVKMDPVRMFSWRVFNQFQEVDISKEKPYFWPHTDKCYNCMVYLNPHNHMGAGTSFYEKINDDPLGSEHVDTWRDESEYKELFNVLDSYNTMVVFPGHIYHGQRPISGVHKDEMRITFITFFGEKIQRILTPE</sequence>
<gene>
    <name evidence="1" type="ORF">CYXG_00201</name>
</gene>
<dbReference type="GeneID" id="15013626"/>
<dbReference type="OrthoDB" id="26019at10239"/>
<proteinExistence type="predicted"/>
<dbReference type="EMBL" id="HQ316583">
    <property type="protein sequence ID" value="AGG54265.1"/>
    <property type="molecule type" value="Genomic_DNA"/>
</dbReference>
<reference evidence="1 2" key="1">
    <citation type="submission" date="2010-03" db="EMBL/GenBank/DDBJ databases">
        <title>The Genome Sequence of Cyanophage S-SSM4.</title>
        <authorList>
            <consortium name="The Broad Institute Genome Sequencing Platform"/>
            <person name="Henn M.R."/>
            <person name="Sullivan M.S."/>
            <person name="Osburne M.S."/>
            <person name="Levin J."/>
            <person name="Malboeuf C."/>
            <person name="Casali M."/>
            <person name="Russ C."/>
            <person name="Lennon N."/>
            <person name="Erlich R."/>
            <person name="Young S.K."/>
            <person name="Koehrsen M."/>
            <person name="Yandava C."/>
            <person name="Zeng Q."/>
            <person name="Alvarado L."/>
            <person name="Anderson S."/>
            <person name="Berlin A."/>
            <person name="Borenstein D."/>
            <person name="Chen Z."/>
            <person name="Engels R."/>
            <person name="Freedman E."/>
            <person name="Gellesch M."/>
            <person name="Goldberg J."/>
            <person name="Green L."/>
            <person name="Griggs A."/>
            <person name="Gujja S."/>
            <person name="Heiman D."/>
            <person name="Hepburn T."/>
            <person name="Howarth C."/>
            <person name="Jen D."/>
            <person name="Larson L."/>
            <person name="Lewis B."/>
            <person name="Mehta T."/>
            <person name="Park D."/>
            <person name="Pearson M."/>
            <person name="Roberts A."/>
            <person name="Ryan E."/>
            <person name="Saif S."/>
            <person name="Shea T."/>
            <person name="Shenoy N."/>
            <person name="Sisk P."/>
            <person name="Stolte C."/>
            <person name="Sykes S."/>
            <person name="Walk T."/>
            <person name="White J."/>
            <person name="Yu Q."/>
            <person name="Coleman M.L."/>
            <person name="Huang K.H."/>
            <person name="Weigele P.R."/>
            <person name="DeFrancesco A.S."/>
            <person name="Kern S.E."/>
            <person name="Thompson L.R."/>
            <person name="Fu R."/>
            <person name="Hombeck B."/>
            <person name="Chisholm S.W."/>
            <person name="Haas B."/>
            <person name="Nusbaum C."/>
            <person name="Galagan J."/>
            <person name="Birren B."/>
        </authorList>
    </citation>
    <scope>NUCLEOTIDE SEQUENCE [LARGE SCALE GENOMIC DNA]</scope>
    <source>
        <strain evidence="1 2">S-SSM4</strain>
    </source>
</reference>
<evidence type="ECO:0000313" key="2">
    <source>
        <dbReference type="Proteomes" id="UP000203282"/>
    </source>
</evidence>
<dbReference type="RefSeq" id="YP_007677390.1">
    <property type="nucleotide sequence ID" value="NC_020875.1"/>
</dbReference>
<keyword evidence="2" id="KW-1185">Reference proteome</keyword>
<organism evidence="1 2">
    <name type="scientific">Synechococcus phage S-SSM4</name>
    <dbReference type="NCBI Taxonomy" id="536466"/>
    <lineage>
        <taxon>Viruses</taxon>
        <taxon>Duplodnaviria</taxon>
        <taxon>Heunggongvirae</taxon>
        <taxon>Uroviricota</taxon>
        <taxon>Caudoviricetes</taxon>
        <taxon>Pantevenvirales</taxon>
        <taxon>Kyanoviridae</taxon>
        <taxon>Greenvirus</taxon>
        <taxon>Greenvirus ssm4</taxon>
    </lineage>
</organism>
<dbReference type="Proteomes" id="UP000203282">
    <property type="component" value="Segment"/>
</dbReference>
<evidence type="ECO:0000313" key="1">
    <source>
        <dbReference type="EMBL" id="AGG54265.1"/>
    </source>
</evidence>
<dbReference type="KEGG" id="vg:15013626"/>